<feature type="region of interest" description="Disordered" evidence="1">
    <location>
        <begin position="108"/>
        <end position="154"/>
    </location>
</feature>
<proteinExistence type="predicted"/>
<comment type="caution">
    <text evidence="3">The sequence shown here is derived from an EMBL/GenBank/DDBJ whole genome shotgun (WGS) entry which is preliminary data.</text>
</comment>
<accession>A0A0L0VA48</accession>
<evidence type="ECO:0000256" key="1">
    <source>
        <dbReference type="SAM" id="MobiDB-lite"/>
    </source>
</evidence>
<name>A0A0L0VA48_9BASI</name>
<gene>
    <name evidence="3" type="ORF">PSTG_10571</name>
</gene>
<dbReference type="EMBL" id="AJIL01000086">
    <property type="protein sequence ID" value="KNE96153.1"/>
    <property type="molecule type" value="Genomic_DNA"/>
</dbReference>
<feature type="signal peptide" evidence="2">
    <location>
        <begin position="1"/>
        <end position="29"/>
    </location>
</feature>
<organism evidence="3 4">
    <name type="scientific">Puccinia striiformis f. sp. tritici PST-78</name>
    <dbReference type="NCBI Taxonomy" id="1165861"/>
    <lineage>
        <taxon>Eukaryota</taxon>
        <taxon>Fungi</taxon>
        <taxon>Dikarya</taxon>
        <taxon>Basidiomycota</taxon>
        <taxon>Pucciniomycotina</taxon>
        <taxon>Pucciniomycetes</taxon>
        <taxon>Pucciniales</taxon>
        <taxon>Pucciniaceae</taxon>
        <taxon>Puccinia</taxon>
    </lineage>
</organism>
<evidence type="ECO:0000313" key="3">
    <source>
        <dbReference type="EMBL" id="KNE96153.1"/>
    </source>
</evidence>
<reference evidence="4" key="1">
    <citation type="submission" date="2014-03" db="EMBL/GenBank/DDBJ databases">
        <title>The Genome Sequence of Puccinia striiformis f. sp. tritici PST-78.</title>
        <authorList>
            <consortium name="The Broad Institute Genome Sequencing Platform"/>
            <person name="Cuomo C."/>
            <person name="Hulbert S."/>
            <person name="Chen X."/>
            <person name="Walker B."/>
            <person name="Young S.K."/>
            <person name="Zeng Q."/>
            <person name="Gargeya S."/>
            <person name="Fitzgerald M."/>
            <person name="Haas B."/>
            <person name="Abouelleil A."/>
            <person name="Alvarado L."/>
            <person name="Arachchi H.M."/>
            <person name="Berlin A.M."/>
            <person name="Chapman S.B."/>
            <person name="Goldberg J."/>
            <person name="Griggs A."/>
            <person name="Gujja S."/>
            <person name="Hansen M."/>
            <person name="Howarth C."/>
            <person name="Imamovic A."/>
            <person name="Larimer J."/>
            <person name="McCowan C."/>
            <person name="Montmayeur A."/>
            <person name="Murphy C."/>
            <person name="Neiman D."/>
            <person name="Pearson M."/>
            <person name="Priest M."/>
            <person name="Roberts A."/>
            <person name="Saif S."/>
            <person name="Shea T."/>
            <person name="Sisk P."/>
            <person name="Sykes S."/>
            <person name="Wortman J."/>
            <person name="Nusbaum C."/>
            <person name="Birren B."/>
        </authorList>
    </citation>
    <scope>NUCLEOTIDE SEQUENCE [LARGE SCALE GENOMIC DNA]</scope>
    <source>
        <strain evidence="4">race PST-78</strain>
    </source>
</reference>
<evidence type="ECO:0000256" key="2">
    <source>
        <dbReference type="SAM" id="SignalP"/>
    </source>
</evidence>
<feature type="chain" id="PRO_5005550042" evidence="2">
    <location>
        <begin position="30"/>
        <end position="667"/>
    </location>
</feature>
<dbReference type="Proteomes" id="UP000054564">
    <property type="component" value="Unassembled WGS sequence"/>
</dbReference>
<dbReference type="OrthoDB" id="2497483at2759"/>
<keyword evidence="4" id="KW-1185">Reference proteome</keyword>
<feature type="compositionally biased region" description="Basic and acidic residues" evidence="1">
    <location>
        <begin position="114"/>
        <end position="130"/>
    </location>
</feature>
<evidence type="ECO:0000313" key="4">
    <source>
        <dbReference type="Proteomes" id="UP000054564"/>
    </source>
</evidence>
<protein>
    <submittedName>
        <fullName evidence="3">Uncharacterized protein</fullName>
    </submittedName>
</protein>
<dbReference type="AlphaFoldDB" id="A0A0L0VA48"/>
<sequence length="667" mass="75890">MTPLCCPYSFLRTTTILWYLFSSSPTALAPEPEVAASEYIDRFSRTAPGVELSTYHDGNPQKRARSDQEYAFITPDGSTATSPQEPAEWTPVIIRNGHDPNVVALSSNSAQKQLSEDKSGSSLKRAREEPPAVDPPVAMEQDNPDDTPGDSSQHPYEEIMETRRSDRFPASLRDISSPMDRLDTSILYEPIMGPYSPEVDAYTSRYEVMIEKVLKEMQELPDSYVGRKTAGWPAMVFRHRQGHSYGPLAIVLPMTGDGDWRQIKSLVLRFERLHKWVVYVHDRLFNNPKTASNYQGFNLQGLLLWLFGEVFNPKIGLPAIGKVDLSNLSKKQVFGAPQRWILNFLADREQACTTSVAILGIWYLNNYPQLWQHQFTTSEHFWSQIAALIISDTQAEESSQVNRIHLRLKSSAEIDVITKAKKAQVVPDPTRIVAQIGNFKLMTPIRQKTETGLSWLTNKESRILAQSKESKYTSHILEEISQVSRFGTNVVTHSFPEVGIALTESLDPNKYYIKMLLPSGLWRSTKMRKKIRNLLTYLQHFSTPIFLELNARGAEDSKNLSSQFLSWFSEKLLGKRVILFRVNIDPNLGAPVVGLVDKTKCENGSLPPFDQVQLFIIKSLSSKSVRYQLQETSLALVGYWLKNLRQDIWVHHFKTDQRFAEFLRETV</sequence>
<keyword evidence="2" id="KW-0732">Signal</keyword>